<organism evidence="2 3">
    <name type="scientific">Deinococcus detaillensis</name>
    <dbReference type="NCBI Taxonomy" id="2592048"/>
    <lineage>
        <taxon>Bacteria</taxon>
        <taxon>Thermotogati</taxon>
        <taxon>Deinococcota</taxon>
        <taxon>Deinococci</taxon>
        <taxon>Deinococcales</taxon>
        <taxon>Deinococcaceae</taxon>
        <taxon>Deinococcus</taxon>
    </lineage>
</organism>
<evidence type="ECO:0000313" key="3">
    <source>
        <dbReference type="Proteomes" id="UP000316092"/>
    </source>
</evidence>
<name>A0A553V6M2_9DEIO</name>
<comment type="caution">
    <text evidence="2">The sequence shown here is derived from an EMBL/GenBank/DDBJ whole genome shotgun (WGS) entry which is preliminary data.</text>
</comment>
<evidence type="ECO:0000313" key="2">
    <source>
        <dbReference type="EMBL" id="TSA88082.1"/>
    </source>
</evidence>
<feature type="transmembrane region" description="Helical" evidence="1">
    <location>
        <begin position="233"/>
        <end position="257"/>
    </location>
</feature>
<feature type="transmembrane region" description="Helical" evidence="1">
    <location>
        <begin position="67"/>
        <end position="91"/>
    </location>
</feature>
<feature type="transmembrane region" description="Helical" evidence="1">
    <location>
        <begin position="277"/>
        <end position="300"/>
    </location>
</feature>
<dbReference type="EMBL" id="VKDB01000001">
    <property type="protein sequence ID" value="TSA88082.1"/>
    <property type="molecule type" value="Genomic_DNA"/>
</dbReference>
<protein>
    <submittedName>
        <fullName evidence="2">Uncharacterized protein</fullName>
    </submittedName>
</protein>
<reference evidence="2 3" key="1">
    <citation type="submission" date="2019-07" db="EMBL/GenBank/DDBJ databases">
        <title>Deinococcus detaillus sp. nov., isolated from humus soil in Antarctica.</title>
        <authorList>
            <person name="Zhang K."/>
        </authorList>
    </citation>
    <scope>NUCLEOTIDE SEQUENCE [LARGE SCALE GENOMIC DNA]</scope>
    <source>
        <strain evidence="2 3">H1</strain>
    </source>
</reference>
<keyword evidence="1" id="KW-0812">Transmembrane</keyword>
<sequence>MIPTSQQTAQRSGIALDQALGALSGVTLGGGIGLTLALIGSWIWLWSHSATLLTNWTPTAPLSASQLQQFTLTLSLLGILSVSAVVVSTWLSTALIGWTRAYLGGVRGWTQGEAVNLQRSEALRLSLNTTLSVTQWGSALGAAVLILAGGLSVRTLAETGLNTAALGPFSIGPELKLTLALLGGLVALGLALAVLVGNLILAAARQWLSLTQAKLRGELSEALQPTAERLGNWLIFCLVLLAFDIASRLSLLPLLAVARSFFAFDLPESWLVLLEGAVWPLVAALVMGLAQNVALLLSLLHLRRFALSAAQITDSPSPESR</sequence>
<keyword evidence="3" id="KW-1185">Reference proteome</keyword>
<keyword evidence="1" id="KW-1133">Transmembrane helix</keyword>
<feature type="transmembrane region" description="Helical" evidence="1">
    <location>
        <begin position="177"/>
        <end position="204"/>
    </location>
</feature>
<dbReference type="OrthoDB" id="9822969at2"/>
<dbReference type="AlphaFoldDB" id="A0A553V6M2"/>
<accession>A0A553V6M2</accession>
<feature type="transmembrane region" description="Helical" evidence="1">
    <location>
        <begin position="20"/>
        <end position="47"/>
    </location>
</feature>
<dbReference type="Proteomes" id="UP000316092">
    <property type="component" value="Unassembled WGS sequence"/>
</dbReference>
<proteinExistence type="predicted"/>
<feature type="transmembrane region" description="Helical" evidence="1">
    <location>
        <begin position="136"/>
        <end position="157"/>
    </location>
</feature>
<gene>
    <name evidence="2" type="ORF">FNU79_02315</name>
</gene>
<keyword evidence="1" id="KW-0472">Membrane</keyword>
<dbReference type="RefSeq" id="WP_143719249.1">
    <property type="nucleotide sequence ID" value="NZ_VKDB01000001.1"/>
</dbReference>
<evidence type="ECO:0000256" key="1">
    <source>
        <dbReference type="SAM" id="Phobius"/>
    </source>
</evidence>